<evidence type="ECO:0000259" key="3">
    <source>
        <dbReference type="SMART" id="SM00458"/>
    </source>
</evidence>
<name>A0A919MKR6_9ACTN</name>
<dbReference type="AlphaFoldDB" id="A0A919MKR6"/>
<comment type="caution">
    <text evidence="4">The sequence shown here is derived from an EMBL/GenBank/DDBJ whole genome shotgun (WGS) entry which is preliminary data.</text>
</comment>
<feature type="transmembrane region" description="Helical" evidence="2">
    <location>
        <begin position="74"/>
        <end position="96"/>
    </location>
</feature>
<dbReference type="Gene3D" id="2.80.10.50">
    <property type="match status" value="1"/>
</dbReference>
<feature type="compositionally biased region" description="Low complexity" evidence="1">
    <location>
        <begin position="144"/>
        <end position="162"/>
    </location>
</feature>
<dbReference type="RefSeq" id="WP_203817992.1">
    <property type="nucleotide sequence ID" value="NZ_BAAABP010000058.1"/>
</dbReference>
<dbReference type="EMBL" id="BOMM01000029">
    <property type="protein sequence ID" value="GIE11462.1"/>
    <property type="molecule type" value="Genomic_DNA"/>
</dbReference>
<dbReference type="SUPFAM" id="SSF50370">
    <property type="entry name" value="Ricin B-like lectins"/>
    <property type="match status" value="1"/>
</dbReference>
<keyword evidence="2" id="KW-0472">Membrane</keyword>
<organism evidence="4 5">
    <name type="scientific">Paractinoplanes ferrugineus</name>
    <dbReference type="NCBI Taxonomy" id="113564"/>
    <lineage>
        <taxon>Bacteria</taxon>
        <taxon>Bacillati</taxon>
        <taxon>Actinomycetota</taxon>
        <taxon>Actinomycetes</taxon>
        <taxon>Micromonosporales</taxon>
        <taxon>Micromonosporaceae</taxon>
        <taxon>Paractinoplanes</taxon>
    </lineage>
</organism>
<evidence type="ECO:0000256" key="1">
    <source>
        <dbReference type="SAM" id="MobiDB-lite"/>
    </source>
</evidence>
<proteinExistence type="predicted"/>
<evidence type="ECO:0000256" key="2">
    <source>
        <dbReference type="SAM" id="Phobius"/>
    </source>
</evidence>
<dbReference type="InterPro" id="IPR000772">
    <property type="entry name" value="Ricin_B_lectin"/>
</dbReference>
<dbReference type="Pfam" id="PF00652">
    <property type="entry name" value="Ricin_B_lectin"/>
    <property type="match status" value="1"/>
</dbReference>
<feature type="region of interest" description="Disordered" evidence="1">
    <location>
        <begin position="99"/>
        <end position="185"/>
    </location>
</feature>
<feature type="domain" description="Ricin B lectin" evidence="3">
    <location>
        <begin position="191"/>
        <end position="309"/>
    </location>
</feature>
<evidence type="ECO:0000313" key="4">
    <source>
        <dbReference type="EMBL" id="GIE11462.1"/>
    </source>
</evidence>
<keyword evidence="5" id="KW-1185">Reference proteome</keyword>
<evidence type="ECO:0000313" key="5">
    <source>
        <dbReference type="Proteomes" id="UP000598174"/>
    </source>
</evidence>
<keyword evidence="2" id="KW-1133">Transmembrane helix</keyword>
<accession>A0A919MKR6</accession>
<reference evidence="4" key="1">
    <citation type="submission" date="2021-01" db="EMBL/GenBank/DDBJ databases">
        <title>Whole genome shotgun sequence of Actinoplanes ferrugineus NBRC 15555.</title>
        <authorList>
            <person name="Komaki H."/>
            <person name="Tamura T."/>
        </authorList>
    </citation>
    <scope>NUCLEOTIDE SEQUENCE</scope>
    <source>
        <strain evidence="4">NBRC 15555</strain>
    </source>
</reference>
<keyword evidence="2" id="KW-0812">Transmembrane</keyword>
<dbReference type="InterPro" id="IPR035992">
    <property type="entry name" value="Ricin_B-like_lectins"/>
</dbReference>
<sequence>MTDGDHDEERDPLLVRPYLRGDAHTGDGDASIQTWPAATTREVRSHRALEGVDDRTAVLLLPDKPRRRVTQRRVLVLFLACALVLIGATAAAVTHLRAGGRPSASSTLPEAPIPALTGLVPSLRPSPAPVTSSPVPRKSERRSASASASATSAKPSSAPASPGVTATVEGGKSAIAPGNAVAPERPSVASTGAIRGQNGLCLDLDGGVAFEFNHVQVVKCNGSGAQRWTLATDGTLRVQGMCALIVGDGTVHITGCDGRQTAQWRVSGQLLINGSNGKCLTDPASGATNGTGVTVTECNGRANERWSLP</sequence>
<dbReference type="SMART" id="SM00458">
    <property type="entry name" value="RICIN"/>
    <property type="match status" value="1"/>
</dbReference>
<dbReference type="PROSITE" id="PS50231">
    <property type="entry name" value="RICIN_B_LECTIN"/>
    <property type="match status" value="1"/>
</dbReference>
<protein>
    <recommendedName>
        <fullName evidence="3">Ricin B lectin domain-containing protein</fullName>
    </recommendedName>
</protein>
<gene>
    <name evidence="4" type="ORF">Afe05nite_33020</name>
</gene>
<dbReference type="Proteomes" id="UP000598174">
    <property type="component" value="Unassembled WGS sequence"/>
</dbReference>